<name>A0AAQ4EY70_AMBAM</name>
<keyword evidence="5" id="KW-1185">Reference proteome</keyword>
<feature type="region of interest" description="Disordered" evidence="2">
    <location>
        <begin position="1"/>
        <end position="35"/>
    </location>
</feature>
<protein>
    <recommendedName>
        <fullName evidence="6">Organic anion transporter</fullName>
    </recommendedName>
</protein>
<evidence type="ECO:0000313" key="5">
    <source>
        <dbReference type="Proteomes" id="UP001321473"/>
    </source>
</evidence>
<dbReference type="PANTHER" id="PTHR11388">
    <property type="entry name" value="ORGANIC ANION TRANSPORTER"/>
    <property type="match status" value="1"/>
</dbReference>
<dbReference type="GO" id="GO:0015347">
    <property type="term" value="F:sodium-independent organic anion transmembrane transporter activity"/>
    <property type="evidence" value="ECO:0007669"/>
    <property type="project" value="TreeGrafter"/>
</dbReference>
<feature type="compositionally biased region" description="Polar residues" evidence="2">
    <location>
        <begin position="17"/>
        <end position="30"/>
    </location>
</feature>
<keyword evidence="3" id="KW-0472">Membrane</keyword>
<reference evidence="4 5" key="1">
    <citation type="journal article" date="2023" name="Arcadia Sci">
        <title>De novo assembly of a long-read Amblyomma americanum tick genome.</title>
        <authorList>
            <person name="Chou S."/>
            <person name="Poskanzer K.E."/>
            <person name="Rollins M."/>
            <person name="Thuy-Boun P.S."/>
        </authorList>
    </citation>
    <scope>NUCLEOTIDE SEQUENCE [LARGE SCALE GENOMIC DNA]</scope>
    <source>
        <strain evidence="4">F_SG_1</strain>
        <tissue evidence="4">Salivary glands</tissue>
    </source>
</reference>
<dbReference type="Proteomes" id="UP001321473">
    <property type="component" value="Unassembled WGS sequence"/>
</dbReference>
<organism evidence="4 5">
    <name type="scientific">Amblyomma americanum</name>
    <name type="common">Lone star tick</name>
    <dbReference type="NCBI Taxonomy" id="6943"/>
    <lineage>
        <taxon>Eukaryota</taxon>
        <taxon>Metazoa</taxon>
        <taxon>Ecdysozoa</taxon>
        <taxon>Arthropoda</taxon>
        <taxon>Chelicerata</taxon>
        <taxon>Arachnida</taxon>
        <taxon>Acari</taxon>
        <taxon>Parasitiformes</taxon>
        <taxon>Ixodida</taxon>
        <taxon>Ixodoidea</taxon>
        <taxon>Ixodidae</taxon>
        <taxon>Amblyomminae</taxon>
        <taxon>Amblyomma</taxon>
    </lineage>
</organism>
<dbReference type="Pfam" id="PF03137">
    <property type="entry name" value="OATP"/>
    <property type="match status" value="1"/>
</dbReference>
<dbReference type="InterPro" id="IPR036259">
    <property type="entry name" value="MFS_trans_sf"/>
</dbReference>
<keyword evidence="3" id="KW-0812">Transmembrane</keyword>
<evidence type="ECO:0000256" key="1">
    <source>
        <dbReference type="ARBA" id="ARBA00023157"/>
    </source>
</evidence>
<dbReference type="GO" id="GO:0043252">
    <property type="term" value="P:sodium-independent organic anion transport"/>
    <property type="evidence" value="ECO:0007669"/>
    <property type="project" value="TreeGrafter"/>
</dbReference>
<feature type="transmembrane region" description="Helical" evidence="3">
    <location>
        <begin position="153"/>
        <end position="175"/>
    </location>
</feature>
<proteinExistence type="predicted"/>
<comment type="caution">
    <text evidence="4">The sequence shown here is derived from an EMBL/GenBank/DDBJ whole genome shotgun (WGS) entry which is preliminary data.</text>
</comment>
<dbReference type="Gene3D" id="1.20.1250.20">
    <property type="entry name" value="MFS general substrate transporter like domains"/>
    <property type="match status" value="1"/>
</dbReference>
<evidence type="ECO:0000256" key="3">
    <source>
        <dbReference type="SAM" id="Phobius"/>
    </source>
</evidence>
<sequence>MTLISGDRQRFPRDDSVSSLGTMTNSQSNEPLVVGKPPVIPDPVGIPDTAVHPRGMVADYDEDAGGTCGWGCLRPSWLQRFRTPPWVLFFLCWAGFLQGLIVNGFVNVVITTIERRFQLRSSESGLVASGYDIASFLLLAPISYFGGTRSKPLFVGVGCLVLGLGAFVFSLPHFLAGTYAFSTEDDRESLCRLAANATEGFCGSREVGSLNQYKYMFLAGQMLHGAGATPFFTLGCTYLDEIVSTKMSSVYIGTSTDDTSLSC</sequence>
<keyword evidence="3" id="KW-1133">Transmembrane helix</keyword>
<dbReference type="AlphaFoldDB" id="A0AAQ4EY70"/>
<feature type="transmembrane region" description="Helical" evidence="3">
    <location>
        <begin position="126"/>
        <end position="146"/>
    </location>
</feature>
<accession>A0AAQ4EY70</accession>
<evidence type="ECO:0000313" key="4">
    <source>
        <dbReference type="EMBL" id="KAK8779707.1"/>
    </source>
</evidence>
<dbReference type="GO" id="GO:0016323">
    <property type="term" value="C:basolateral plasma membrane"/>
    <property type="evidence" value="ECO:0007669"/>
    <property type="project" value="TreeGrafter"/>
</dbReference>
<dbReference type="SUPFAM" id="SSF103473">
    <property type="entry name" value="MFS general substrate transporter"/>
    <property type="match status" value="1"/>
</dbReference>
<dbReference type="PANTHER" id="PTHR11388:SF100">
    <property type="entry name" value="SOLUTE CARRIER ORGANIC ANION TRANSPORTER FAMILY MEMBER 4A1"/>
    <property type="match status" value="1"/>
</dbReference>
<keyword evidence="1" id="KW-1015">Disulfide bond</keyword>
<evidence type="ECO:0008006" key="6">
    <source>
        <dbReference type="Google" id="ProtNLM"/>
    </source>
</evidence>
<feature type="transmembrane region" description="Helical" evidence="3">
    <location>
        <begin position="86"/>
        <end position="106"/>
    </location>
</feature>
<evidence type="ECO:0000256" key="2">
    <source>
        <dbReference type="SAM" id="MobiDB-lite"/>
    </source>
</evidence>
<dbReference type="EMBL" id="JARKHS020009513">
    <property type="protein sequence ID" value="KAK8779707.1"/>
    <property type="molecule type" value="Genomic_DNA"/>
</dbReference>
<feature type="compositionally biased region" description="Basic and acidic residues" evidence="2">
    <location>
        <begin position="7"/>
        <end position="16"/>
    </location>
</feature>
<gene>
    <name evidence="4" type="ORF">V5799_018952</name>
</gene>
<dbReference type="InterPro" id="IPR004156">
    <property type="entry name" value="OATP"/>
</dbReference>